<feature type="compositionally biased region" description="Gly residues" evidence="1">
    <location>
        <begin position="17"/>
        <end position="37"/>
    </location>
</feature>
<dbReference type="EMBL" id="CADCUW010000500">
    <property type="protein sequence ID" value="CAA9443545.1"/>
    <property type="molecule type" value="Genomic_DNA"/>
</dbReference>
<evidence type="ECO:0000256" key="1">
    <source>
        <dbReference type="SAM" id="MobiDB-lite"/>
    </source>
</evidence>
<feature type="compositionally biased region" description="Basic and acidic residues" evidence="1">
    <location>
        <begin position="1"/>
        <end position="16"/>
    </location>
</feature>
<dbReference type="AlphaFoldDB" id="A0A6J4QFJ8"/>
<evidence type="ECO:0000313" key="2">
    <source>
        <dbReference type="EMBL" id="CAA9443545.1"/>
    </source>
</evidence>
<name>A0A6J4QFJ8_9ACTN</name>
<organism evidence="2">
    <name type="scientific">uncultured Rubrobacteraceae bacterium</name>
    <dbReference type="NCBI Taxonomy" id="349277"/>
    <lineage>
        <taxon>Bacteria</taxon>
        <taxon>Bacillati</taxon>
        <taxon>Actinomycetota</taxon>
        <taxon>Rubrobacteria</taxon>
        <taxon>Rubrobacterales</taxon>
        <taxon>Rubrobacteraceae</taxon>
        <taxon>environmental samples</taxon>
    </lineage>
</organism>
<feature type="region of interest" description="Disordered" evidence="1">
    <location>
        <begin position="1"/>
        <end position="60"/>
    </location>
</feature>
<sequence length="73" mass="7173">EGRAPHPDRATPDTRGGRGYRGGAGGARRGTNRGGASGSESVAFGGPARASGSAGDEARRGVVVLLQLGGRSL</sequence>
<protein>
    <submittedName>
        <fullName evidence="2">Uncharacterized protein</fullName>
    </submittedName>
</protein>
<accession>A0A6J4QFJ8</accession>
<proteinExistence type="predicted"/>
<feature type="non-terminal residue" evidence="2">
    <location>
        <position position="1"/>
    </location>
</feature>
<feature type="non-terminal residue" evidence="2">
    <location>
        <position position="73"/>
    </location>
</feature>
<reference evidence="2" key="1">
    <citation type="submission" date="2020-02" db="EMBL/GenBank/DDBJ databases">
        <authorList>
            <person name="Meier V. D."/>
        </authorList>
    </citation>
    <scope>NUCLEOTIDE SEQUENCE</scope>
    <source>
        <strain evidence="2">AVDCRST_MAG01</strain>
    </source>
</reference>
<gene>
    <name evidence="2" type="ORF">AVDCRST_MAG01-01-3876</name>
</gene>